<feature type="non-terminal residue" evidence="1">
    <location>
        <position position="1"/>
    </location>
</feature>
<comment type="caution">
    <text evidence="1">The sequence shown here is derived from an EMBL/GenBank/DDBJ whole genome shotgun (WGS) entry which is preliminary data.</text>
</comment>
<evidence type="ECO:0000313" key="1">
    <source>
        <dbReference type="EMBL" id="CAB4003312.1"/>
    </source>
</evidence>
<dbReference type="AlphaFoldDB" id="A0A6S7IB50"/>
<organism evidence="1 2">
    <name type="scientific">Paramuricea clavata</name>
    <name type="common">Red gorgonian</name>
    <name type="synonym">Violescent sea-whip</name>
    <dbReference type="NCBI Taxonomy" id="317549"/>
    <lineage>
        <taxon>Eukaryota</taxon>
        <taxon>Metazoa</taxon>
        <taxon>Cnidaria</taxon>
        <taxon>Anthozoa</taxon>
        <taxon>Octocorallia</taxon>
        <taxon>Malacalcyonacea</taxon>
        <taxon>Plexauridae</taxon>
        <taxon>Paramuricea</taxon>
    </lineage>
</organism>
<evidence type="ECO:0000313" key="2">
    <source>
        <dbReference type="Proteomes" id="UP001152795"/>
    </source>
</evidence>
<sequence>RTIISKGRNLKLAFCRLGILQVQANLVILNVFYGDLKGTKAGHYLRAEHVFKIMRSCL</sequence>
<dbReference type="EMBL" id="CACRXK020004593">
    <property type="protein sequence ID" value="CAB4003312.1"/>
    <property type="molecule type" value="Genomic_DNA"/>
</dbReference>
<reference evidence="1" key="1">
    <citation type="submission" date="2020-04" db="EMBL/GenBank/DDBJ databases">
        <authorList>
            <person name="Alioto T."/>
            <person name="Alioto T."/>
            <person name="Gomez Garrido J."/>
        </authorList>
    </citation>
    <scope>NUCLEOTIDE SEQUENCE</scope>
    <source>
        <strain evidence="1">A484AB</strain>
    </source>
</reference>
<accession>A0A6S7IB50</accession>
<proteinExistence type="predicted"/>
<keyword evidence="2" id="KW-1185">Reference proteome</keyword>
<dbReference type="Proteomes" id="UP001152795">
    <property type="component" value="Unassembled WGS sequence"/>
</dbReference>
<gene>
    <name evidence="1" type="ORF">PACLA_8A053585</name>
</gene>
<protein>
    <submittedName>
        <fullName evidence="1">Uncharacterized protein</fullName>
    </submittedName>
</protein>
<feature type="non-terminal residue" evidence="1">
    <location>
        <position position="58"/>
    </location>
</feature>
<name>A0A6S7IB50_PARCT</name>